<dbReference type="Proteomes" id="UP000002051">
    <property type="component" value="Chromosome 3"/>
</dbReference>
<keyword evidence="1" id="KW-1133">Transmembrane helix</keyword>
<dbReference type="Proteomes" id="UP000265566">
    <property type="component" value="Chromosome 3"/>
</dbReference>
<dbReference type="HOGENOM" id="CLU_2516029_0_0_1"/>
<protein>
    <submittedName>
        <fullName evidence="2">Transmembrane protein, putative</fullName>
    </submittedName>
</protein>
<name>A0A072UXU3_MEDTR</name>
<keyword evidence="5" id="KW-1185">Reference proteome</keyword>
<sequence length="85" mass="9683">MTPADSPQQLDVDEVGFSEDKNYALNGKIMFLVLVIVFTLFMVLILMIPYLKKRARRSHESETSLGDSMAESNRIAYNIKKKSPM</sequence>
<evidence type="ECO:0000313" key="2">
    <source>
        <dbReference type="EMBL" id="KEH34357.1"/>
    </source>
</evidence>
<evidence type="ECO:0000313" key="4">
    <source>
        <dbReference type="EnsemblPlants" id="KEH34357"/>
    </source>
</evidence>
<evidence type="ECO:0000313" key="6">
    <source>
        <dbReference type="Proteomes" id="UP000265566"/>
    </source>
</evidence>
<reference evidence="3" key="5">
    <citation type="journal article" date="2018" name="Nat. Plants">
        <title>Whole-genome landscape of Medicago truncatula symbiotic genes.</title>
        <authorList>
            <person name="Pecrix Y."/>
            <person name="Gamas P."/>
            <person name="Carrere S."/>
        </authorList>
    </citation>
    <scope>NUCLEOTIDE SEQUENCE</scope>
    <source>
        <tissue evidence="3">Leaves</tissue>
    </source>
</reference>
<keyword evidence="1" id="KW-0472">Membrane</keyword>
<dbReference type="Gramene" id="rna15933">
    <property type="protein sequence ID" value="RHN67714.1"/>
    <property type="gene ID" value="gene15933"/>
</dbReference>
<reference evidence="2 5" key="1">
    <citation type="journal article" date="2011" name="Nature">
        <title>The Medicago genome provides insight into the evolution of rhizobial symbioses.</title>
        <authorList>
            <person name="Young N.D."/>
            <person name="Debelle F."/>
            <person name="Oldroyd G.E."/>
            <person name="Geurts R."/>
            <person name="Cannon S.B."/>
            <person name="Udvardi M.K."/>
            <person name="Benedito V.A."/>
            <person name="Mayer K.F."/>
            <person name="Gouzy J."/>
            <person name="Schoof H."/>
            <person name="Van de Peer Y."/>
            <person name="Proost S."/>
            <person name="Cook D.R."/>
            <person name="Meyers B.C."/>
            <person name="Spannagl M."/>
            <person name="Cheung F."/>
            <person name="De Mita S."/>
            <person name="Krishnakumar V."/>
            <person name="Gundlach H."/>
            <person name="Zhou S."/>
            <person name="Mudge J."/>
            <person name="Bharti A.K."/>
            <person name="Murray J.D."/>
            <person name="Naoumkina M.A."/>
            <person name="Rosen B."/>
            <person name="Silverstein K.A."/>
            <person name="Tang H."/>
            <person name="Rombauts S."/>
            <person name="Zhao P.X."/>
            <person name="Zhou P."/>
            <person name="Barbe V."/>
            <person name="Bardou P."/>
            <person name="Bechner M."/>
            <person name="Bellec A."/>
            <person name="Berger A."/>
            <person name="Berges H."/>
            <person name="Bidwell S."/>
            <person name="Bisseling T."/>
            <person name="Choisne N."/>
            <person name="Couloux A."/>
            <person name="Denny R."/>
            <person name="Deshpande S."/>
            <person name="Dai X."/>
            <person name="Doyle J.J."/>
            <person name="Dudez A.M."/>
            <person name="Farmer A.D."/>
            <person name="Fouteau S."/>
            <person name="Franken C."/>
            <person name="Gibelin C."/>
            <person name="Gish J."/>
            <person name="Goldstein S."/>
            <person name="Gonzalez A.J."/>
            <person name="Green P.J."/>
            <person name="Hallab A."/>
            <person name="Hartog M."/>
            <person name="Hua A."/>
            <person name="Humphray S.J."/>
            <person name="Jeong D.H."/>
            <person name="Jing Y."/>
            <person name="Jocker A."/>
            <person name="Kenton S.M."/>
            <person name="Kim D.J."/>
            <person name="Klee K."/>
            <person name="Lai H."/>
            <person name="Lang C."/>
            <person name="Lin S."/>
            <person name="Macmil S.L."/>
            <person name="Magdelenat G."/>
            <person name="Matthews L."/>
            <person name="McCorrison J."/>
            <person name="Monaghan E.L."/>
            <person name="Mun J.H."/>
            <person name="Najar F.Z."/>
            <person name="Nicholson C."/>
            <person name="Noirot C."/>
            <person name="O'Bleness M."/>
            <person name="Paule C.R."/>
            <person name="Poulain J."/>
            <person name="Prion F."/>
            <person name="Qin B."/>
            <person name="Qu C."/>
            <person name="Retzel E.F."/>
            <person name="Riddle C."/>
            <person name="Sallet E."/>
            <person name="Samain S."/>
            <person name="Samson N."/>
            <person name="Sanders I."/>
            <person name="Saurat O."/>
            <person name="Scarpelli C."/>
            <person name="Schiex T."/>
            <person name="Segurens B."/>
            <person name="Severin A.J."/>
            <person name="Sherrier D.J."/>
            <person name="Shi R."/>
            <person name="Sims S."/>
            <person name="Singer S.R."/>
            <person name="Sinharoy S."/>
            <person name="Sterck L."/>
            <person name="Viollet A."/>
            <person name="Wang B.B."/>
            <person name="Wang K."/>
            <person name="Wang M."/>
            <person name="Wang X."/>
            <person name="Warfsmann J."/>
            <person name="Weissenbach J."/>
            <person name="White D.D."/>
            <person name="White J.D."/>
            <person name="Wiley G.B."/>
            <person name="Wincker P."/>
            <person name="Xing Y."/>
            <person name="Yang L."/>
            <person name="Yao Z."/>
            <person name="Ying F."/>
            <person name="Zhai J."/>
            <person name="Zhou L."/>
            <person name="Zuber A."/>
            <person name="Denarie J."/>
            <person name="Dixon R.A."/>
            <person name="May G.D."/>
            <person name="Schwartz D.C."/>
            <person name="Rogers J."/>
            <person name="Quetier F."/>
            <person name="Town C.D."/>
            <person name="Roe B.A."/>
        </authorList>
    </citation>
    <scope>NUCLEOTIDE SEQUENCE [LARGE SCALE GENOMIC DNA]</scope>
    <source>
        <strain evidence="2">A17</strain>
        <strain evidence="4 5">cv. Jemalong A17</strain>
    </source>
</reference>
<dbReference type="AlphaFoldDB" id="A0A072UXU3"/>
<reference evidence="6" key="4">
    <citation type="journal article" date="2018" name="Nat. Plants">
        <title>Whole-genome landscape of Medicago truncatula symbiotic genes.</title>
        <authorList>
            <person name="Pecrix Y."/>
            <person name="Staton S.E."/>
            <person name="Sallet E."/>
            <person name="Lelandais-Briere C."/>
            <person name="Moreau S."/>
            <person name="Carrere S."/>
            <person name="Blein T."/>
            <person name="Jardinaud M.F."/>
            <person name="Latrasse D."/>
            <person name="Zouine M."/>
            <person name="Zahm M."/>
            <person name="Kreplak J."/>
            <person name="Mayjonade B."/>
            <person name="Satge C."/>
            <person name="Perez M."/>
            <person name="Cauet S."/>
            <person name="Marande W."/>
            <person name="Chantry-Darmon C."/>
            <person name="Lopez-Roques C."/>
            <person name="Bouchez O."/>
            <person name="Berard A."/>
            <person name="Debelle F."/>
            <person name="Munos S."/>
            <person name="Bendahmane A."/>
            <person name="Berges H."/>
            <person name="Niebel A."/>
            <person name="Buitink J."/>
            <person name="Frugier F."/>
            <person name="Benhamed M."/>
            <person name="Crespi M."/>
            <person name="Gouzy J."/>
            <person name="Gamas P."/>
        </authorList>
    </citation>
    <scope>NUCLEOTIDE SEQUENCE [LARGE SCALE GENOMIC DNA]</scope>
    <source>
        <strain evidence="6">cv. Jemalong A17</strain>
    </source>
</reference>
<accession>A0A072UXU3</accession>
<organism evidence="2 5">
    <name type="scientific">Medicago truncatula</name>
    <name type="common">Barrel medic</name>
    <name type="synonym">Medicago tribuloides</name>
    <dbReference type="NCBI Taxonomy" id="3880"/>
    <lineage>
        <taxon>Eukaryota</taxon>
        <taxon>Viridiplantae</taxon>
        <taxon>Streptophyta</taxon>
        <taxon>Embryophyta</taxon>
        <taxon>Tracheophyta</taxon>
        <taxon>Spermatophyta</taxon>
        <taxon>Magnoliopsida</taxon>
        <taxon>eudicotyledons</taxon>
        <taxon>Gunneridae</taxon>
        <taxon>Pentapetalae</taxon>
        <taxon>rosids</taxon>
        <taxon>fabids</taxon>
        <taxon>Fabales</taxon>
        <taxon>Fabaceae</taxon>
        <taxon>Papilionoideae</taxon>
        <taxon>50 kb inversion clade</taxon>
        <taxon>NPAAA clade</taxon>
        <taxon>Hologalegina</taxon>
        <taxon>IRL clade</taxon>
        <taxon>Trifolieae</taxon>
        <taxon>Medicago</taxon>
    </lineage>
</organism>
<dbReference type="EnsemblPlants" id="KEH34357">
    <property type="protein sequence ID" value="KEH34357"/>
    <property type="gene ID" value="MTR_3g465080"/>
</dbReference>
<evidence type="ECO:0000313" key="3">
    <source>
        <dbReference type="EMBL" id="RHN67714.1"/>
    </source>
</evidence>
<proteinExistence type="predicted"/>
<evidence type="ECO:0000313" key="5">
    <source>
        <dbReference type="Proteomes" id="UP000002051"/>
    </source>
</evidence>
<dbReference type="EMBL" id="CM001219">
    <property type="protein sequence ID" value="KEH34357.1"/>
    <property type="molecule type" value="Genomic_DNA"/>
</dbReference>
<evidence type="ECO:0000256" key="1">
    <source>
        <dbReference type="SAM" id="Phobius"/>
    </source>
</evidence>
<reference evidence="4" key="3">
    <citation type="submission" date="2015-04" db="UniProtKB">
        <authorList>
            <consortium name="EnsemblPlants"/>
        </authorList>
    </citation>
    <scope>IDENTIFICATION</scope>
    <source>
        <strain evidence="4">cv. Jemalong A17</strain>
    </source>
</reference>
<keyword evidence="1 2" id="KW-0812">Transmembrane</keyword>
<feature type="transmembrane region" description="Helical" evidence="1">
    <location>
        <begin position="29"/>
        <end position="51"/>
    </location>
</feature>
<reference evidence="2 5" key="2">
    <citation type="journal article" date="2014" name="BMC Genomics">
        <title>An improved genome release (version Mt4.0) for the model legume Medicago truncatula.</title>
        <authorList>
            <person name="Tang H."/>
            <person name="Krishnakumar V."/>
            <person name="Bidwell S."/>
            <person name="Rosen B."/>
            <person name="Chan A."/>
            <person name="Zhou S."/>
            <person name="Gentzbittel L."/>
            <person name="Childs K.L."/>
            <person name="Yandell M."/>
            <person name="Gundlach H."/>
            <person name="Mayer K.F."/>
            <person name="Schwartz D.C."/>
            <person name="Town C.D."/>
        </authorList>
    </citation>
    <scope>GENOME REANNOTATION</scope>
    <source>
        <strain evidence="2">A17</strain>
        <strain evidence="4 5">cv. Jemalong A17</strain>
    </source>
</reference>
<dbReference type="EMBL" id="PSQE01000003">
    <property type="protein sequence ID" value="RHN67714.1"/>
    <property type="molecule type" value="Genomic_DNA"/>
</dbReference>
<gene>
    <name evidence="2" type="ordered locus">MTR_3g465080</name>
    <name evidence="3" type="ORF">MtrunA17_Chr3g0105681</name>
</gene>